<proteinExistence type="predicted"/>
<comment type="caution">
    <text evidence="1">The sequence shown here is derived from an EMBL/GenBank/DDBJ whole genome shotgun (WGS) entry which is preliminary data.</text>
</comment>
<keyword evidence="2" id="KW-1185">Reference proteome</keyword>
<organism evidence="1 2">
    <name type="scientific">Aspergillus lucknowensis</name>
    <dbReference type="NCBI Taxonomy" id="176173"/>
    <lineage>
        <taxon>Eukaryota</taxon>
        <taxon>Fungi</taxon>
        <taxon>Dikarya</taxon>
        <taxon>Ascomycota</taxon>
        <taxon>Pezizomycotina</taxon>
        <taxon>Eurotiomycetes</taxon>
        <taxon>Eurotiomycetidae</taxon>
        <taxon>Eurotiales</taxon>
        <taxon>Aspergillaceae</taxon>
        <taxon>Aspergillus</taxon>
        <taxon>Aspergillus subgen. Nidulantes</taxon>
    </lineage>
</organism>
<reference evidence="1 2" key="1">
    <citation type="submission" date="2024-07" db="EMBL/GenBank/DDBJ databases">
        <title>Section-level genome sequencing and comparative genomics of Aspergillus sections Usti and Cavernicolus.</title>
        <authorList>
            <consortium name="Lawrence Berkeley National Laboratory"/>
            <person name="Nybo J.L."/>
            <person name="Vesth T.C."/>
            <person name="Theobald S."/>
            <person name="Frisvad J.C."/>
            <person name="Larsen T.O."/>
            <person name="Kjaerboelling I."/>
            <person name="Rothschild-Mancinelli K."/>
            <person name="Lyhne E.K."/>
            <person name="Kogle M.E."/>
            <person name="Barry K."/>
            <person name="Clum A."/>
            <person name="Na H."/>
            <person name="Ledsgaard L."/>
            <person name="Lin J."/>
            <person name="Lipzen A."/>
            <person name="Kuo A."/>
            <person name="Riley R."/>
            <person name="Mondo S."/>
            <person name="Labutti K."/>
            <person name="Haridas S."/>
            <person name="Pangalinan J."/>
            <person name="Salamov A.A."/>
            <person name="Simmons B.A."/>
            <person name="Magnuson J.K."/>
            <person name="Chen J."/>
            <person name="Drula E."/>
            <person name="Henrissat B."/>
            <person name="Wiebenga A."/>
            <person name="Lubbers R.J."/>
            <person name="Gomes A.C."/>
            <person name="Macurrencykelacurrency M.R."/>
            <person name="Stajich J."/>
            <person name="Grigoriev I.V."/>
            <person name="Mortensen U.H."/>
            <person name="De Vries R.P."/>
            <person name="Baker S.E."/>
            <person name="Andersen M.R."/>
        </authorList>
    </citation>
    <scope>NUCLEOTIDE SEQUENCE [LARGE SCALE GENOMIC DNA]</scope>
    <source>
        <strain evidence="1 2">CBS 449.75</strain>
    </source>
</reference>
<evidence type="ECO:0000313" key="2">
    <source>
        <dbReference type="Proteomes" id="UP001610432"/>
    </source>
</evidence>
<gene>
    <name evidence="1" type="ORF">BJX67DRAFT_219736</name>
</gene>
<evidence type="ECO:0000313" key="1">
    <source>
        <dbReference type="EMBL" id="KAL2864427.1"/>
    </source>
</evidence>
<dbReference type="RefSeq" id="XP_070883406.1">
    <property type="nucleotide sequence ID" value="XM_071025716.1"/>
</dbReference>
<name>A0ABR4LIS2_9EURO</name>
<sequence>MQPLSGNLLWCPAEEAELSSAFALPGGMAPNHRFLVLNCRLKFLSESPRLKSDFPRKLPKFMLKQGSDSAVSLLNRGSKTQLSLHTFIIISNGSAGSWSFFSFHSAFRRGQSKIWLFCLNHWMHTLGATKTIDAMSWGVLTLFKFISTSHILCELMPRPS</sequence>
<dbReference type="GeneID" id="98140788"/>
<dbReference type="Proteomes" id="UP001610432">
    <property type="component" value="Unassembled WGS sequence"/>
</dbReference>
<protein>
    <submittedName>
        <fullName evidence="1">Uncharacterized protein</fullName>
    </submittedName>
</protein>
<dbReference type="EMBL" id="JBFXLQ010000040">
    <property type="protein sequence ID" value="KAL2864427.1"/>
    <property type="molecule type" value="Genomic_DNA"/>
</dbReference>
<accession>A0ABR4LIS2</accession>